<gene>
    <name evidence="3" type="ORF">A2261_01470</name>
</gene>
<feature type="region of interest" description="Disordered" evidence="1">
    <location>
        <begin position="25"/>
        <end position="51"/>
    </location>
</feature>
<feature type="signal peptide" evidence="2">
    <location>
        <begin position="1"/>
        <end position="23"/>
    </location>
</feature>
<feature type="chain" id="PRO_5009525788" description="Fibronectin type-III domain-containing protein" evidence="2">
    <location>
        <begin position="24"/>
        <end position="141"/>
    </location>
</feature>
<dbReference type="InterPro" id="IPR036116">
    <property type="entry name" value="FN3_sf"/>
</dbReference>
<dbReference type="PROSITE" id="PS51257">
    <property type="entry name" value="PROKAR_LIPOPROTEIN"/>
    <property type="match status" value="1"/>
</dbReference>
<proteinExistence type="predicted"/>
<dbReference type="InterPro" id="IPR013783">
    <property type="entry name" value="Ig-like_fold"/>
</dbReference>
<dbReference type="Gene3D" id="2.60.40.10">
    <property type="entry name" value="Immunoglobulins"/>
    <property type="match status" value="1"/>
</dbReference>
<evidence type="ECO:0000256" key="1">
    <source>
        <dbReference type="SAM" id="MobiDB-lite"/>
    </source>
</evidence>
<sequence>MSKKIAVFLSLLALITVIGAGCATEQGTEPTEQKADNSTPLTTNTENTIPDTTNNIALTVEKAGAGEVKLSWQTDMKSKTGWRVMNASRPLSEKPFWQLVNGEAKEFTLSGLSAGKRYFSVCAWTGTECFASSKEMELDIE</sequence>
<accession>A0A1F6NKM6</accession>
<feature type="compositionally biased region" description="Polar residues" evidence="1">
    <location>
        <begin position="25"/>
        <end position="41"/>
    </location>
</feature>
<protein>
    <recommendedName>
        <fullName evidence="5">Fibronectin type-III domain-containing protein</fullName>
    </recommendedName>
</protein>
<evidence type="ECO:0000256" key="2">
    <source>
        <dbReference type="SAM" id="SignalP"/>
    </source>
</evidence>
<dbReference type="EMBL" id="MFQR01000017">
    <property type="protein sequence ID" value="OGH84482.1"/>
    <property type="molecule type" value="Genomic_DNA"/>
</dbReference>
<evidence type="ECO:0008006" key="5">
    <source>
        <dbReference type="Google" id="ProtNLM"/>
    </source>
</evidence>
<feature type="compositionally biased region" description="Low complexity" evidence="1">
    <location>
        <begin position="42"/>
        <end position="51"/>
    </location>
</feature>
<organism evidence="3 4">
    <name type="scientific">Candidatus Magasanikbacteria bacterium RIFOXYA2_FULL_44_8</name>
    <dbReference type="NCBI Taxonomy" id="1798696"/>
    <lineage>
        <taxon>Bacteria</taxon>
        <taxon>Candidatus Magasanikiibacteriota</taxon>
    </lineage>
</organism>
<keyword evidence="2" id="KW-0732">Signal</keyword>
<comment type="caution">
    <text evidence="3">The sequence shown here is derived from an EMBL/GenBank/DDBJ whole genome shotgun (WGS) entry which is preliminary data.</text>
</comment>
<dbReference type="Proteomes" id="UP000177803">
    <property type="component" value="Unassembled WGS sequence"/>
</dbReference>
<evidence type="ECO:0000313" key="4">
    <source>
        <dbReference type="Proteomes" id="UP000177803"/>
    </source>
</evidence>
<evidence type="ECO:0000313" key="3">
    <source>
        <dbReference type="EMBL" id="OGH84482.1"/>
    </source>
</evidence>
<reference evidence="3 4" key="1">
    <citation type="journal article" date="2016" name="Nat. Commun.">
        <title>Thousands of microbial genomes shed light on interconnected biogeochemical processes in an aquifer system.</title>
        <authorList>
            <person name="Anantharaman K."/>
            <person name="Brown C.T."/>
            <person name="Hug L.A."/>
            <person name="Sharon I."/>
            <person name="Castelle C.J."/>
            <person name="Probst A.J."/>
            <person name="Thomas B.C."/>
            <person name="Singh A."/>
            <person name="Wilkins M.J."/>
            <person name="Karaoz U."/>
            <person name="Brodie E.L."/>
            <person name="Williams K.H."/>
            <person name="Hubbard S.S."/>
            <person name="Banfield J.F."/>
        </authorList>
    </citation>
    <scope>NUCLEOTIDE SEQUENCE [LARGE SCALE GENOMIC DNA]</scope>
</reference>
<name>A0A1F6NKM6_9BACT</name>
<dbReference type="AlphaFoldDB" id="A0A1F6NKM6"/>
<dbReference type="SUPFAM" id="SSF49265">
    <property type="entry name" value="Fibronectin type III"/>
    <property type="match status" value="1"/>
</dbReference>